<feature type="domain" description="Cas3 C-terminal" evidence="1">
    <location>
        <begin position="53"/>
        <end position="129"/>
    </location>
</feature>
<accession>A0A221W7F4</accession>
<dbReference type="RefSeq" id="WP_093942887.1">
    <property type="nucleotide sequence ID" value="NZ_CP022521.1"/>
</dbReference>
<dbReference type="Pfam" id="PF18395">
    <property type="entry name" value="Cas3_C"/>
    <property type="match status" value="1"/>
</dbReference>
<sequence>MTQDDRGRAADRVEPAELRLVILLADDVTEPATRIGEQSATPLAGDTPLVLHRFGELTEEMETALWNSSLRLTPPYEFSAAVVDALAELPTPAAFVDSGWLGGYRALVLPPDGVAIGGARVRYEKGLGLLVREY</sequence>
<organism evidence="2 3">
    <name type="scientific">Actinoalloteichus hoggarensis</name>
    <dbReference type="NCBI Taxonomy" id="1470176"/>
    <lineage>
        <taxon>Bacteria</taxon>
        <taxon>Bacillati</taxon>
        <taxon>Actinomycetota</taxon>
        <taxon>Actinomycetes</taxon>
        <taxon>Pseudonocardiales</taxon>
        <taxon>Pseudonocardiaceae</taxon>
        <taxon>Actinoalloteichus</taxon>
    </lineage>
</organism>
<dbReference type="OrthoDB" id="9850133at2"/>
<evidence type="ECO:0000313" key="2">
    <source>
        <dbReference type="EMBL" id="ASO21805.1"/>
    </source>
</evidence>
<evidence type="ECO:0000259" key="1">
    <source>
        <dbReference type="Pfam" id="PF18395"/>
    </source>
</evidence>
<dbReference type="EMBL" id="CP022521">
    <property type="protein sequence ID" value="ASO21805.1"/>
    <property type="molecule type" value="Genomic_DNA"/>
</dbReference>
<proteinExistence type="predicted"/>
<dbReference type="KEGG" id="ahg:AHOG_20940"/>
<evidence type="ECO:0000313" key="3">
    <source>
        <dbReference type="Proteomes" id="UP000204221"/>
    </source>
</evidence>
<reference evidence="2 3" key="1">
    <citation type="submission" date="2017-07" db="EMBL/GenBank/DDBJ databases">
        <title>Complete genome sequence of Actinoalloteichus hoggarensis DSM 45943, type strain of Actinoalloteichus hoggarensis.</title>
        <authorList>
            <person name="Ruckert C."/>
            <person name="Nouioui I."/>
            <person name="Willmese J."/>
            <person name="van Wezel G."/>
            <person name="Klenk H.-P."/>
            <person name="Kalinowski J."/>
            <person name="Zotchev S.B."/>
        </authorList>
    </citation>
    <scope>NUCLEOTIDE SEQUENCE [LARGE SCALE GENOMIC DNA]</scope>
    <source>
        <strain evidence="2 3">DSM 45943</strain>
    </source>
</reference>
<protein>
    <recommendedName>
        <fullName evidence="1">Cas3 C-terminal domain-containing protein</fullName>
    </recommendedName>
</protein>
<gene>
    <name evidence="2" type="ORF">AHOG_20940</name>
</gene>
<dbReference type="InterPro" id="IPR041372">
    <property type="entry name" value="Cas3_C"/>
</dbReference>
<keyword evidence="3" id="KW-1185">Reference proteome</keyword>
<dbReference type="AlphaFoldDB" id="A0A221W7F4"/>
<dbReference type="Proteomes" id="UP000204221">
    <property type="component" value="Chromosome"/>
</dbReference>
<name>A0A221W7F4_9PSEU</name>